<feature type="compositionally biased region" description="Low complexity" evidence="5">
    <location>
        <begin position="204"/>
        <end position="216"/>
    </location>
</feature>
<dbReference type="SMART" id="SM00356">
    <property type="entry name" value="ZnF_C3H1"/>
    <property type="match status" value="1"/>
</dbReference>
<feature type="compositionally biased region" description="Pro residues" evidence="5">
    <location>
        <begin position="138"/>
        <end position="149"/>
    </location>
</feature>
<sequence length="571" mass="62808">MPLPQMSGYQHPSNASSFPSPQQFSQPSTALGSPYQRQASYDASYASPNVQSTAAYHSLGSPNQHATQSMQTPMMGPPIRWGFDASSSAQSFSGSQRGNQRAPRQFNAYGNQPSFGEAPTKHGAKRDRASAFGGKPQPVAPRVPAPPAVPSFGNPLPVKPPPAADNAPKPKKKKRKHNQLGLTPKTEEHESSEEEDDVDEESRLAPAGAGAAAPLRFTYRGRTTTLQSPEDIAAWIEERKKRYPTRARIEEKKKALEEARKAREEALRQKQAERQEQRRLQKDAAKPSDRPSNLTDPDDKVAKAKRKAEKLQLRLMKEQKRVAKAEAEAERARLRVEELQKGTMDVGKESTIQEVKSENVIETKTDAALCQQLQQSAARTEQPDTSIDPDQGLALADGVAVPIAVETKPEPGDLVDFQEKNSAMSPSDTSDSSDWTSSSGSDDSDSDSDESDNDSAPEEISSRREGPERVPPPPRANKKNPCHQFARYGRCSRGDNCQYSHETSGRGPKQKPIEKKGRKGLFQALVERQKDEEDRRTMDVIMWLGENGFLNAPEATEAIQNPTPVETGTEN</sequence>
<feature type="region of interest" description="Disordered" evidence="5">
    <location>
        <begin position="1"/>
        <end position="307"/>
    </location>
</feature>
<dbReference type="GeneID" id="4709015"/>
<dbReference type="GO" id="GO:0005634">
    <property type="term" value="C:nucleus"/>
    <property type="evidence" value="ECO:0007669"/>
    <property type="project" value="TreeGrafter"/>
</dbReference>
<dbReference type="PANTHER" id="PTHR13309:SF0">
    <property type="entry name" value="FMR1-INTERACTING PROTEIN NUFIP1"/>
    <property type="match status" value="1"/>
</dbReference>
<feature type="compositionally biased region" description="Low complexity" evidence="5">
    <location>
        <begin position="16"/>
        <end position="28"/>
    </location>
</feature>
<dbReference type="SUPFAM" id="SSF90229">
    <property type="entry name" value="CCCH zinc finger"/>
    <property type="match status" value="1"/>
</dbReference>
<protein>
    <submittedName>
        <fullName evidence="7">CCCH zinc finger protein</fullName>
    </submittedName>
</protein>
<evidence type="ECO:0000256" key="5">
    <source>
        <dbReference type="SAM" id="MobiDB-lite"/>
    </source>
</evidence>
<evidence type="ECO:0000256" key="2">
    <source>
        <dbReference type="ARBA" id="ARBA00022771"/>
    </source>
</evidence>
<keyword evidence="3 4" id="KW-0862">Zinc</keyword>
<evidence type="ECO:0000256" key="1">
    <source>
        <dbReference type="ARBA" id="ARBA00022723"/>
    </source>
</evidence>
<accession>A1C3X5</accession>
<feature type="compositionally biased region" description="Low complexity" evidence="5">
    <location>
        <begin position="422"/>
        <end position="441"/>
    </location>
</feature>
<gene>
    <name evidence="7" type="ORF">ACLA_057710</name>
</gene>
<dbReference type="InterPro" id="IPR019496">
    <property type="entry name" value="NUFIP1_cons_dom"/>
</dbReference>
<dbReference type="InterPro" id="IPR039136">
    <property type="entry name" value="NUFIP1-like"/>
</dbReference>
<dbReference type="KEGG" id="act:ACLA_057710"/>
<evidence type="ECO:0000259" key="6">
    <source>
        <dbReference type="PROSITE" id="PS50103"/>
    </source>
</evidence>
<dbReference type="InterPro" id="IPR000571">
    <property type="entry name" value="Znf_CCCH"/>
</dbReference>
<evidence type="ECO:0000313" key="8">
    <source>
        <dbReference type="Proteomes" id="UP000006701"/>
    </source>
</evidence>
<dbReference type="InterPro" id="IPR036855">
    <property type="entry name" value="Znf_CCCH_sf"/>
</dbReference>
<evidence type="ECO:0000313" key="7">
    <source>
        <dbReference type="EMBL" id="EAW15115.1"/>
    </source>
</evidence>
<keyword evidence="1 4" id="KW-0479">Metal-binding</keyword>
<dbReference type="GO" id="GO:0003723">
    <property type="term" value="F:RNA binding"/>
    <property type="evidence" value="ECO:0007669"/>
    <property type="project" value="InterPro"/>
</dbReference>
<dbReference type="Proteomes" id="UP000006701">
    <property type="component" value="Unassembled WGS sequence"/>
</dbReference>
<reference evidence="7 8" key="1">
    <citation type="journal article" date="2008" name="PLoS Genet.">
        <title>Genomic islands in the pathogenic filamentous fungus Aspergillus fumigatus.</title>
        <authorList>
            <person name="Fedorova N.D."/>
            <person name="Khaldi N."/>
            <person name="Joardar V.S."/>
            <person name="Maiti R."/>
            <person name="Amedeo P."/>
            <person name="Anderson M.J."/>
            <person name="Crabtree J."/>
            <person name="Silva J.C."/>
            <person name="Badger J.H."/>
            <person name="Albarraq A."/>
            <person name="Angiuoli S."/>
            <person name="Bussey H."/>
            <person name="Bowyer P."/>
            <person name="Cotty P.J."/>
            <person name="Dyer P.S."/>
            <person name="Egan A."/>
            <person name="Galens K."/>
            <person name="Fraser-Liggett C.M."/>
            <person name="Haas B.J."/>
            <person name="Inman J.M."/>
            <person name="Kent R."/>
            <person name="Lemieux S."/>
            <person name="Malavazi I."/>
            <person name="Orvis J."/>
            <person name="Roemer T."/>
            <person name="Ronning C.M."/>
            <person name="Sundaram J.P."/>
            <person name="Sutton G."/>
            <person name="Turner G."/>
            <person name="Venter J.C."/>
            <person name="White O.R."/>
            <person name="Whitty B.R."/>
            <person name="Youngman P."/>
            <person name="Wolfe K.H."/>
            <person name="Goldman G.H."/>
            <person name="Wortman J.R."/>
            <person name="Jiang B."/>
            <person name="Denning D.W."/>
            <person name="Nierman W.C."/>
        </authorList>
    </citation>
    <scope>NUCLEOTIDE SEQUENCE [LARGE SCALE GENOMIC DNA]</scope>
    <source>
        <strain evidence="8">ATCC 1007 / CBS 513.65 / DSM 816 / NCTC 3887 / NRRL 1</strain>
    </source>
</reference>
<dbReference type="GO" id="GO:0000492">
    <property type="term" value="P:box C/D snoRNP assembly"/>
    <property type="evidence" value="ECO:0007669"/>
    <property type="project" value="TreeGrafter"/>
</dbReference>
<dbReference type="OrthoDB" id="273070at2759"/>
<feature type="region of interest" description="Disordered" evidence="5">
    <location>
        <begin position="373"/>
        <end position="517"/>
    </location>
</feature>
<dbReference type="OMA" id="VMEAIVW"/>
<feature type="compositionally biased region" description="Polar residues" evidence="5">
    <location>
        <begin position="29"/>
        <end position="72"/>
    </location>
</feature>
<dbReference type="PROSITE" id="PS50103">
    <property type="entry name" value="ZF_C3H1"/>
    <property type="match status" value="1"/>
</dbReference>
<feature type="compositionally biased region" description="Acidic residues" evidence="5">
    <location>
        <begin position="190"/>
        <end position="200"/>
    </location>
</feature>
<dbReference type="Pfam" id="PF00642">
    <property type="entry name" value="zf-CCCH"/>
    <property type="match status" value="1"/>
</dbReference>
<dbReference type="AlphaFoldDB" id="A1C3X5"/>
<proteinExistence type="predicted"/>
<feature type="compositionally biased region" description="Basic and acidic residues" evidence="5">
    <location>
        <begin position="247"/>
        <end position="289"/>
    </location>
</feature>
<evidence type="ECO:0000256" key="4">
    <source>
        <dbReference type="PROSITE-ProRule" id="PRU00723"/>
    </source>
</evidence>
<dbReference type="EMBL" id="DS026990">
    <property type="protein sequence ID" value="EAW15115.1"/>
    <property type="molecule type" value="Genomic_DNA"/>
</dbReference>
<keyword evidence="2 4" id="KW-0863">Zinc-finger</keyword>
<keyword evidence="8" id="KW-1185">Reference proteome</keyword>
<feature type="compositionally biased region" description="Basic residues" evidence="5">
    <location>
        <begin position="169"/>
        <end position="178"/>
    </location>
</feature>
<feature type="zinc finger region" description="C3H1-type" evidence="4">
    <location>
        <begin position="476"/>
        <end position="504"/>
    </location>
</feature>
<dbReference type="GO" id="GO:0008270">
    <property type="term" value="F:zinc ion binding"/>
    <property type="evidence" value="ECO:0007669"/>
    <property type="project" value="UniProtKB-KW"/>
</dbReference>
<dbReference type="VEuPathDB" id="FungiDB:ACLA_057710"/>
<dbReference type="Pfam" id="PF10453">
    <property type="entry name" value="NUFIP1"/>
    <property type="match status" value="1"/>
</dbReference>
<dbReference type="eggNOG" id="ENOG502S5GS">
    <property type="taxonomic scope" value="Eukaryota"/>
</dbReference>
<dbReference type="PANTHER" id="PTHR13309">
    <property type="entry name" value="NUCLEAR FRAGILE X MENTAL RETARDATION PROTEIN INTERACTING PROTEIN 1"/>
    <property type="match status" value="1"/>
</dbReference>
<feature type="compositionally biased region" description="Acidic residues" evidence="5">
    <location>
        <begin position="442"/>
        <end position="457"/>
    </location>
</feature>
<dbReference type="Gene3D" id="6.10.250.3220">
    <property type="match status" value="1"/>
</dbReference>
<dbReference type="RefSeq" id="XP_001276541.1">
    <property type="nucleotide sequence ID" value="XM_001276540.1"/>
</dbReference>
<feature type="domain" description="C3H1-type" evidence="6">
    <location>
        <begin position="476"/>
        <end position="504"/>
    </location>
</feature>
<dbReference type="HOGENOM" id="CLU_030447_0_0_1"/>
<feature type="compositionally biased region" description="Low complexity" evidence="5">
    <location>
        <begin position="82"/>
        <end position="96"/>
    </location>
</feature>
<evidence type="ECO:0000256" key="3">
    <source>
        <dbReference type="ARBA" id="ARBA00022833"/>
    </source>
</evidence>
<name>A1C3X5_ASPCL</name>
<organism evidence="7 8">
    <name type="scientific">Aspergillus clavatus (strain ATCC 1007 / CBS 513.65 / DSM 816 / NCTC 3887 / NRRL 1 / QM 1276 / 107)</name>
    <dbReference type="NCBI Taxonomy" id="344612"/>
    <lineage>
        <taxon>Eukaryota</taxon>
        <taxon>Fungi</taxon>
        <taxon>Dikarya</taxon>
        <taxon>Ascomycota</taxon>
        <taxon>Pezizomycotina</taxon>
        <taxon>Eurotiomycetes</taxon>
        <taxon>Eurotiomycetidae</taxon>
        <taxon>Eurotiales</taxon>
        <taxon>Aspergillaceae</taxon>
        <taxon>Aspergillus</taxon>
        <taxon>Aspergillus subgen. Fumigati</taxon>
    </lineage>
</organism>